<feature type="compositionally biased region" description="Basic and acidic residues" evidence="1">
    <location>
        <begin position="26"/>
        <end position="36"/>
    </location>
</feature>
<evidence type="ECO:0000313" key="4">
    <source>
        <dbReference type="Proteomes" id="UP000273083"/>
    </source>
</evidence>
<feature type="region of interest" description="Disordered" evidence="1">
    <location>
        <begin position="26"/>
        <end position="52"/>
    </location>
</feature>
<proteinExistence type="predicted"/>
<dbReference type="OrthoDB" id="2026742at2"/>
<reference evidence="3 4" key="1">
    <citation type="submission" date="2018-11" db="EMBL/GenBank/DDBJ databases">
        <title>Genomic Encyclopedia of Type Strains, Phase IV (KMG-IV): sequencing the most valuable type-strain genomes for metagenomic binning, comparative biology and taxonomic classification.</title>
        <authorList>
            <person name="Goeker M."/>
        </authorList>
    </citation>
    <scope>NUCLEOTIDE SEQUENCE [LARGE SCALE GENOMIC DNA]</scope>
    <source>
        <strain evidence="3 4">DSM 26537</strain>
    </source>
</reference>
<feature type="chain" id="PRO_5018156973" evidence="2">
    <location>
        <begin position="23"/>
        <end position="361"/>
    </location>
</feature>
<evidence type="ECO:0000256" key="2">
    <source>
        <dbReference type="SAM" id="SignalP"/>
    </source>
</evidence>
<sequence>MKKVLALLLCSTLVVSMFTACGKTKEAEKEEVKQEETTEVAEETTEEVAETTEGAAKTGLAVITSIGKSKDAAEEDGLAQADSVVVAVLVGEDGKILDCALDTAQTKINFSKEGKITTDLATVFKAKQDLGDEYGMKKASSIGKEWFEQANALTAYAVGKTVDELKGIAVNEEGVPTDADLASSVTVHITDYVAAIEKAVANAKDLGAKAGDKLGLGVSTTIAKSTDAAEEDGLAQAYSSYVAITQGADGKITSCAIDASQSNINFSKEGKVTTDLAAAELKTKQELGEAYGMKKASGIGKEWFEQADAFAQYVTGKTVDEVKGIALTEGAPADADLASSVTVHVTDYMSLIELAAAHIAK</sequence>
<dbReference type="EMBL" id="RJVG01000010">
    <property type="protein sequence ID" value="ROR25676.1"/>
    <property type="molecule type" value="Genomic_DNA"/>
</dbReference>
<keyword evidence="4" id="KW-1185">Reference proteome</keyword>
<evidence type="ECO:0000256" key="1">
    <source>
        <dbReference type="SAM" id="MobiDB-lite"/>
    </source>
</evidence>
<organism evidence="3 4">
    <name type="scientific">Mobilisporobacter senegalensis</name>
    <dbReference type="NCBI Taxonomy" id="1329262"/>
    <lineage>
        <taxon>Bacteria</taxon>
        <taxon>Bacillati</taxon>
        <taxon>Bacillota</taxon>
        <taxon>Clostridia</taxon>
        <taxon>Lachnospirales</taxon>
        <taxon>Lachnospiraceae</taxon>
        <taxon>Mobilisporobacter</taxon>
    </lineage>
</organism>
<keyword evidence="2" id="KW-0732">Signal</keyword>
<feature type="signal peptide" evidence="2">
    <location>
        <begin position="1"/>
        <end position="22"/>
    </location>
</feature>
<dbReference type="AlphaFoldDB" id="A0A3N1XG42"/>
<dbReference type="Proteomes" id="UP000273083">
    <property type="component" value="Unassembled WGS sequence"/>
</dbReference>
<dbReference type="PROSITE" id="PS51257">
    <property type="entry name" value="PROKAR_LIPOPROTEIN"/>
    <property type="match status" value="1"/>
</dbReference>
<name>A0A3N1XG42_9FIRM</name>
<dbReference type="RefSeq" id="WP_123610290.1">
    <property type="nucleotide sequence ID" value="NZ_RJVG01000010.1"/>
</dbReference>
<accession>A0A3N1XG42</accession>
<protein>
    <submittedName>
        <fullName evidence="3">Uncharacterized protein</fullName>
    </submittedName>
</protein>
<gene>
    <name evidence="3" type="ORF">EDD66_11032</name>
</gene>
<feature type="compositionally biased region" description="Acidic residues" evidence="1">
    <location>
        <begin position="37"/>
        <end position="50"/>
    </location>
</feature>
<comment type="caution">
    <text evidence="3">The sequence shown here is derived from an EMBL/GenBank/DDBJ whole genome shotgun (WGS) entry which is preliminary data.</text>
</comment>
<dbReference type="Gene3D" id="3.90.1010.20">
    <property type="match status" value="2"/>
</dbReference>
<evidence type="ECO:0000313" key="3">
    <source>
        <dbReference type="EMBL" id="ROR25676.1"/>
    </source>
</evidence>